<protein>
    <recommendedName>
        <fullName evidence="6">Ribosomal RNA small subunit methyltransferase G</fullName>
        <ecNumber evidence="6">2.1.1.170</ecNumber>
    </recommendedName>
    <alternativeName>
        <fullName evidence="6">16S rRNA 7-methylguanosine methyltransferase</fullName>
        <shortName evidence="6">16S rRNA m7G methyltransferase</shortName>
    </alternativeName>
</protein>
<comment type="similarity">
    <text evidence="6">Belongs to the methyltransferase superfamily. RNA methyltransferase RsmG family.</text>
</comment>
<organism evidence="7 8">
    <name type="scientific">Spectribacter hydrogenoxidans</name>
    <dbReference type="NCBI Taxonomy" id="3075608"/>
    <lineage>
        <taxon>Bacteria</taxon>
        <taxon>Pseudomonadati</taxon>
        <taxon>Pseudomonadota</taxon>
        <taxon>Gammaproteobacteria</taxon>
        <taxon>Salinisphaerales</taxon>
        <taxon>Salinisphaeraceae</taxon>
        <taxon>Spectribacter</taxon>
    </lineage>
</organism>
<evidence type="ECO:0000313" key="7">
    <source>
        <dbReference type="EMBL" id="MDT0634855.1"/>
    </source>
</evidence>
<keyword evidence="8" id="KW-1185">Reference proteome</keyword>
<evidence type="ECO:0000256" key="2">
    <source>
        <dbReference type="ARBA" id="ARBA00022552"/>
    </source>
</evidence>
<dbReference type="NCBIfam" id="TIGR00138">
    <property type="entry name" value="rsmG_gidB"/>
    <property type="match status" value="1"/>
</dbReference>
<evidence type="ECO:0000313" key="8">
    <source>
        <dbReference type="Proteomes" id="UP001251857"/>
    </source>
</evidence>
<reference evidence="7 8" key="1">
    <citation type="submission" date="2023-09" db="EMBL/GenBank/DDBJ databases">
        <authorList>
            <person name="Rey-Velasco X."/>
        </authorList>
    </citation>
    <scope>NUCLEOTIDE SEQUENCE [LARGE SCALE GENOMIC DNA]</scope>
    <source>
        <strain evidence="7 8">W335</strain>
    </source>
</reference>
<dbReference type="RefSeq" id="WP_311652674.1">
    <property type="nucleotide sequence ID" value="NZ_JAVRIB010000006.1"/>
</dbReference>
<dbReference type="Proteomes" id="UP001251857">
    <property type="component" value="Unassembled WGS sequence"/>
</dbReference>
<dbReference type="PANTHER" id="PTHR31760:SF0">
    <property type="entry name" value="S-ADENOSYL-L-METHIONINE-DEPENDENT METHYLTRANSFERASES SUPERFAMILY PROTEIN"/>
    <property type="match status" value="1"/>
</dbReference>
<keyword evidence="2 6" id="KW-0698">rRNA processing</keyword>
<feature type="binding site" evidence="6">
    <location>
        <position position="93"/>
    </location>
    <ligand>
        <name>S-adenosyl-L-methionine</name>
        <dbReference type="ChEBI" id="CHEBI:59789"/>
    </ligand>
</feature>
<evidence type="ECO:0000256" key="5">
    <source>
        <dbReference type="ARBA" id="ARBA00022691"/>
    </source>
</evidence>
<dbReference type="PIRSF" id="PIRSF003078">
    <property type="entry name" value="GidB"/>
    <property type="match status" value="1"/>
</dbReference>
<dbReference type="HAMAP" id="MF_00074">
    <property type="entry name" value="16SrRNA_methyltr_G"/>
    <property type="match status" value="1"/>
</dbReference>
<comment type="caution">
    <text evidence="6">Lacks conserved residue(s) required for the propagation of feature annotation.</text>
</comment>
<dbReference type="CDD" id="cd02440">
    <property type="entry name" value="AdoMet_MTases"/>
    <property type="match status" value="1"/>
</dbReference>
<dbReference type="EMBL" id="JAVRIB010000006">
    <property type="protein sequence ID" value="MDT0634855.1"/>
    <property type="molecule type" value="Genomic_DNA"/>
</dbReference>
<dbReference type="InterPro" id="IPR003682">
    <property type="entry name" value="rRNA_ssu_MeTfrase_G"/>
</dbReference>
<comment type="caution">
    <text evidence="7">The sequence shown here is derived from an EMBL/GenBank/DDBJ whole genome shotgun (WGS) entry which is preliminary data.</text>
</comment>
<dbReference type="Pfam" id="PF02527">
    <property type="entry name" value="GidB"/>
    <property type="match status" value="1"/>
</dbReference>
<proteinExistence type="inferred from homology"/>
<comment type="catalytic activity">
    <reaction evidence="6">
        <text>guanosine(527) in 16S rRNA + S-adenosyl-L-methionine = N(7)-methylguanosine(527) in 16S rRNA + S-adenosyl-L-homocysteine</text>
        <dbReference type="Rhea" id="RHEA:42732"/>
        <dbReference type="Rhea" id="RHEA-COMP:10209"/>
        <dbReference type="Rhea" id="RHEA-COMP:10210"/>
        <dbReference type="ChEBI" id="CHEBI:57856"/>
        <dbReference type="ChEBI" id="CHEBI:59789"/>
        <dbReference type="ChEBI" id="CHEBI:74269"/>
        <dbReference type="ChEBI" id="CHEBI:74480"/>
        <dbReference type="EC" id="2.1.1.170"/>
    </reaction>
</comment>
<keyword evidence="3 6" id="KW-0489">Methyltransferase</keyword>
<evidence type="ECO:0000256" key="4">
    <source>
        <dbReference type="ARBA" id="ARBA00022679"/>
    </source>
</evidence>
<sequence>MATAHRAGASVDWQTCLDSLTRGARALKVRTSPESRQAMIDYLKHLESWNRTYNLTAVRQPADMVVRHLLDSLAVVPYLAGQRLADVGTGPGLPGIPIALARPAKAVTLVESNRKKAAFLRHVVRALGLDNVEVIQQRVESWHPPAAFDTVICRAFAAAPLALSSLGHLCGPAGQVLLMKGRDPAPELEELPDGFRVAATHELTVPGLDAIRHVVVVEPGLL</sequence>
<evidence type="ECO:0000256" key="1">
    <source>
        <dbReference type="ARBA" id="ARBA00022490"/>
    </source>
</evidence>
<dbReference type="GO" id="GO:0032259">
    <property type="term" value="P:methylation"/>
    <property type="evidence" value="ECO:0007669"/>
    <property type="project" value="UniProtKB-KW"/>
</dbReference>
<comment type="subcellular location">
    <subcellularLocation>
        <location evidence="6">Cytoplasm</location>
    </subcellularLocation>
</comment>
<dbReference type="SUPFAM" id="SSF53335">
    <property type="entry name" value="S-adenosyl-L-methionine-dependent methyltransferases"/>
    <property type="match status" value="1"/>
</dbReference>
<name>A0ABU3BZY4_9GAMM</name>
<comment type="function">
    <text evidence="6">Specifically methylates the N7 position of guanine in position 527 of 16S rRNA.</text>
</comment>
<feature type="binding site" evidence="6">
    <location>
        <position position="88"/>
    </location>
    <ligand>
        <name>S-adenosyl-L-methionine</name>
        <dbReference type="ChEBI" id="CHEBI:59789"/>
    </ligand>
</feature>
<dbReference type="PANTHER" id="PTHR31760">
    <property type="entry name" value="S-ADENOSYL-L-METHIONINE-DEPENDENT METHYLTRANSFERASES SUPERFAMILY PROTEIN"/>
    <property type="match status" value="1"/>
</dbReference>
<dbReference type="EC" id="2.1.1.170" evidence="6"/>
<feature type="binding site" evidence="6">
    <location>
        <position position="154"/>
    </location>
    <ligand>
        <name>S-adenosyl-L-methionine</name>
        <dbReference type="ChEBI" id="CHEBI:59789"/>
    </ligand>
</feature>
<accession>A0ABU3BZY4</accession>
<feature type="binding site" evidence="6">
    <location>
        <begin position="139"/>
        <end position="140"/>
    </location>
    <ligand>
        <name>S-adenosyl-L-methionine</name>
        <dbReference type="ChEBI" id="CHEBI:59789"/>
    </ligand>
</feature>
<gene>
    <name evidence="6 7" type="primary">rsmG</name>
    <name evidence="7" type="ORF">RM532_07770</name>
</gene>
<evidence type="ECO:0000256" key="3">
    <source>
        <dbReference type="ARBA" id="ARBA00022603"/>
    </source>
</evidence>
<dbReference type="InterPro" id="IPR029063">
    <property type="entry name" value="SAM-dependent_MTases_sf"/>
</dbReference>
<keyword evidence="5 6" id="KW-0949">S-adenosyl-L-methionine</keyword>
<evidence type="ECO:0000256" key="6">
    <source>
        <dbReference type="HAMAP-Rule" id="MF_00074"/>
    </source>
</evidence>
<keyword evidence="1 6" id="KW-0963">Cytoplasm</keyword>
<dbReference type="Gene3D" id="3.40.50.150">
    <property type="entry name" value="Vaccinia Virus protein VP39"/>
    <property type="match status" value="1"/>
</dbReference>
<dbReference type="GO" id="GO:0008168">
    <property type="term" value="F:methyltransferase activity"/>
    <property type="evidence" value="ECO:0007669"/>
    <property type="project" value="UniProtKB-KW"/>
</dbReference>
<keyword evidence="4 6" id="KW-0808">Transferase</keyword>